<dbReference type="SFLD" id="SFLDG01017">
    <property type="entry name" value="Polyprenyl_Transferase_Like"/>
    <property type="match status" value="1"/>
</dbReference>
<dbReference type="Proteomes" id="UP000703590">
    <property type="component" value="Unassembled WGS sequence"/>
</dbReference>
<dbReference type="PANTHER" id="PTHR43281:SF1">
    <property type="entry name" value="FARNESYL DIPHOSPHATE SYNTHASE"/>
    <property type="match status" value="1"/>
</dbReference>
<dbReference type="SFLD" id="SFLDS00005">
    <property type="entry name" value="Isoprenoid_Synthase_Type_I"/>
    <property type="match status" value="1"/>
</dbReference>
<comment type="caution">
    <text evidence="8">The sequence shown here is derived from an EMBL/GenBank/DDBJ whole genome shotgun (WGS) entry which is preliminary data.</text>
</comment>
<protein>
    <submittedName>
        <fullName evidence="8">Polyprenyl synthetase family protein</fullName>
    </submittedName>
</protein>
<organism evidence="8 9">
    <name type="scientific">Sulfurospirillum tamanense</name>
    <dbReference type="NCBI Taxonomy" id="2813362"/>
    <lineage>
        <taxon>Bacteria</taxon>
        <taxon>Pseudomonadati</taxon>
        <taxon>Campylobacterota</taxon>
        <taxon>Epsilonproteobacteria</taxon>
        <taxon>Campylobacterales</taxon>
        <taxon>Sulfurospirillaceae</taxon>
        <taxon>Sulfurospirillum</taxon>
    </lineage>
</organism>
<proteinExistence type="inferred from homology"/>
<dbReference type="SUPFAM" id="SSF48576">
    <property type="entry name" value="Terpenoid synthases"/>
    <property type="match status" value="1"/>
</dbReference>
<name>A0ABS2WNJ0_9BACT</name>
<reference evidence="8" key="2">
    <citation type="submission" date="2021-02" db="EMBL/GenBank/DDBJ databases">
        <authorList>
            <person name="Merkel A.Y."/>
        </authorList>
    </citation>
    <scope>NUCLEOTIDE SEQUENCE</scope>
    <source>
        <strain evidence="8">T05b</strain>
    </source>
</reference>
<keyword evidence="6" id="KW-0414">Isoprene biosynthesis</keyword>
<keyword evidence="4" id="KW-0479">Metal-binding</keyword>
<dbReference type="InterPro" id="IPR033749">
    <property type="entry name" value="Polyprenyl_synt_CS"/>
</dbReference>
<dbReference type="PANTHER" id="PTHR43281">
    <property type="entry name" value="FARNESYL DIPHOSPHATE SYNTHASE"/>
    <property type="match status" value="1"/>
</dbReference>
<evidence type="ECO:0000256" key="6">
    <source>
        <dbReference type="ARBA" id="ARBA00023229"/>
    </source>
</evidence>
<evidence type="ECO:0000256" key="4">
    <source>
        <dbReference type="ARBA" id="ARBA00022723"/>
    </source>
</evidence>
<accession>A0ABS2WNJ0</accession>
<dbReference type="Pfam" id="PF00348">
    <property type="entry name" value="polyprenyl_synt"/>
    <property type="match status" value="1"/>
</dbReference>
<dbReference type="EMBL" id="JAFHKK010000001">
    <property type="protein sequence ID" value="MBN2963241.1"/>
    <property type="molecule type" value="Genomic_DNA"/>
</dbReference>
<keyword evidence="5" id="KW-0460">Magnesium</keyword>
<evidence type="ECO:0000313" key="9">
    <source>
        <dbReference type="Proteomes" id="UP000703590"/>
    </source>
</evidence>
<gene>
    <name evidence="8" type="ORF">JWV37_00470</name>
</gene>
<evidence type="ECO:0000256" key="5">
    <source>
        <dbReference type="ARBA" id="ARBA00022842"/>
    </source>
</evidence>
<comment type="cofactor">
    <cofactor evidence="1">
        <name>Mg(2+)</name>
        <dbReference type="ChEBI" id="CHEBI:18420"/>
    </cofactor>
</comment>
<dbReference type="Gene3D" id="1.10.600.10">
    <property type="entry name" value="Farnesyl Diphosphate Synthase"/>
    <property type="match status" value="1"/>
</dbReference>
<reference evidence="8" key="1">
    <citation type="submission" date="2021-02" db="EMBL/GenBank/DDBJ databases">
        <title>Sulfurospirillum tamanensis sp. nov.</title>
        <authorList>
            <person name="Frolova A."/>
            <person name="Merkel A."/>
            <person name="Slobodkin A."/>
        </authorList>
    </citation>
    <scope>NUCLEOTIDE SEQUENCE</scope>
    <source>
        <strain evidence="8">T05b</strain>
    </source>
</reference>
<sequence length="282" mass="30284">MAQFESFFLANLPEAPSFHPHYEEALQVMLKAGGKRFRPMLLLKVVEHLAPLLAEHALHAAAAVEMLHTYSLIHDDLPAMDNASLRRGHPTLHVSFDEVTAILVGDALNTHAFAVLAKAPLSAAVRIALVETLALYGGAGGMVLGQAIDCHFENQLLSLEKLEFLHTNKTAKLIAASLKMGGIIAGCDNATEKALEAFGLKLGLLFQIQDDVIDATQTSQEAGKPTGNDGVKNSFTNLLGIKEAERQKEELAQILCREAGEIGGALGDDLARIVTAYFIKGK</sequence>
<comment type="similarity">
    <text evidence="2 7">Belongs to the FPP/GGPP synthase family.</text>
</comment>
<evidence type="ECO:0000256" key="3">
    <source>
        <dbReference type="ARBA" id="ARBA00022679"/>
    </source>
</evidence>
<evidence type="ECO:0000313" key="8">
    <source>
        <dbReference type="EMBL" id="MBN2963241.1"/>
    </source>
</evidence>
<evidence type="ECO:0000256" key="1">
    <source>
        <dbReference type="ARBA" id="ARBA00001946"/>
    </source>
</evidence>
<dbReference type="InterPro" id="IPR000092">
    <property type="entry name" value="Polyprenyl_synt"/>
</dbReference>
<dbReference type="InterPro" id="IPR008949">
    <property type="entry name" value="Isoprenoid_synthase_dom_sf"/>
</dbReference>
<dbReference type="CDD" id="cd00685">
    <property type="entry name" value="Trans_IPPS_HT"/>
    <property type="match status" value="1"/>
</dbReference>
<dbReference type="PROSITE" id="PS00444">
    <property type="entry name" value="POLYPRENYL_SYNTHASE_2"/>
    <property type="match status" value="1"/>
</dbReference>
<dbReference type="PROSITE" id="PS00723">
    <property type="entry name" value="POLYPRENYL_SYNTHASE_1"/>
    <property type="match status" value="1"/>
</dbReference>
<evidence type="ECO:0000256" key="2">
    <source>
        <dbReference type="ARBA" id="ARBA00006706"/>
    </source>
</evidence>
<keyword evidence="3 7" id="KW-0808">Transferase</keyword>
<evidence type="ECO:0000256" key="7">
    <source>
        <dbReference type="RuleBase" id="RU004466"/>
    </source>
</evidence>
<keyword evidence="9" id="KW-1185">Reference proteome</keyword>